<accession>A0A8S3FQJ1</accession>
<sequence>MDEATKVLPIHPFTDELARSGVQAAKVSIFVI</sequence>
<evidence type="ECO:0000313" key="1">
    <source>
        <dbReference type="EMBL" id="CAF5132258.1"/>
    </source>
</evidence>
<evidence type="ECO:0000313" key="2">
    <source>
        <dbReference type="Proteomes" id="UP000681967"/>
    </source>
</evidence>
<name>A0A8S3FQJ1_9BILA</name>
<dbReference type="EMBL" id="CAJOBH010248482">
    <property type="protein sequence ID" value="CAF5132258.1"/>
    <property type="molecule type" value="Genomic_DNA"/>
</dbReference>
<dbReference type="Proteomes" id="UP000681967">
    <property type="component" value="Unassembled WGS sequence"/>
</dbReference>
<organism evidence="1 2">
    <name type="scientific">Rotaria magnacalcarata</name>
    <dbReference type="NCBI Taxonomy" id="392030"/>
    <lineage>
        <taxon>Eukaryota</taxon>
        <taxon>Metazoa</taxon>
        <taxon>Spiralia</taxon>
        <taxon>Gnathifera</taxon>
        <taxon>Rotifera</taxon>
        <taxon>Eurotatoria</taxon>
        <taxon>Bdelloidea</taxon>
        <taxon>Philodinida</taxon>
        <taxon>Philodinidae</taxon>
        <taxon>Rotaria</taxon>
    </lineage>
</organism>
<dbReference type="AlphaFoldDB" id="A0A8S3FQJ1"/>
<protein>
    <submittedName>
        <fullName evidence="1">Uncharacterized protein</fullName>
    </submittedName>
</protein>
<gene>
    <name evidence="1" type="ORF">BYL167_LOCUS68712</name>
</gene>
<reference evidence="1" key="1">
    <citation type="submission" date="2021-02" db="EMBL/GenBank/DDBJ databases">
        <authorList>
            <person name="Nowell W R."/>
        </authorList>
    </citation>
    <scope>NUCLEOTIDE SEQUENCE</scope>
</reference>
<proteinExistence type="predicted"/>
<feature type="non-terminal residue" evidence="1">
    <location>
        <position position="1"/>
    </location>
</feature>
<comment type="caution">
    <text evidence="1">The sequence shown here is derived from an EMBL/GenBank/DDBJ whole genome shotgun (WGS) entry which is preliminary data.</text>
</comment>